<evidence type="ECO:0000313" key="1">
    <source>
        <dbReference type="EMBL" id="KFD60867.1"/>
    </source>
</evidence>
<sequence length="61" mass="6739">MKTKSPVKGDPRDMHSETCSGLGCARRRLTGGDGLEKIYIAGRTSMEMYPVETYSGKRKPC</sequence>
<dbReference type="AlphaFoldDB" id="A0A085MUH1"/>
<accession>A0A085MUH1</accession>
<protein>
    <submittedName>
        <fullName evidence="1">Uncharacterized protein</fullName>
    </submittedName>
</protein>
<organism evidence="1">
    <name type="scientific">Trichuris suis</name>
    <name type="common">pig whipworm</name>
    <dbReference type="NCBI Taxonomy" id="68888"/>
    <lineage>
        <taxon>Eukaryota</taxon>
        <taxon>Metazoa</taxon>
        <taxon>Ecdysozoa</taxon>
        <taxon>Nematoda</taxon>
        <taxon>Enoplea</taxon>
        <taxon>Dorylaimia</taxon>
        <taxon>Trichinellida</taxon>
        <taxon>Trichuridae</taxon>
        <taxon>Trichuris</taxon>
    </lineage>
</organism>
<reference evidence="1" key="1">
    <citation type="journal article" date="2014" name="Nat. Genet.">
        <title>Genome and transcriptome of the porcine whipworm Trichuris suis.</title>
        <authorList>
            <person name="Jex A.R."/>
            <person name="Nejsum P."/>
            <person name="Schwarz E.M."/>
            <person name="Hu L."/>
            <person name="Young N.D."/>
            <person name="Hall R.S."/>
            <person name="Korhonen P.K."/>
            <person name="Liao S."/>
            <person name="Thamsborg S."/>
            <person name="Xia J."/>
            <person name="Xu P."/>
            <person name="Wang S."/>
            <person name="Scheerlinck J.P."/>
            <person name="Hofmann A."/>
            <person name="Sternberg P.W."/>
            <person name="Wang J."/>
            <person name="Gasser R.B."/>
        </authorList>
    </citation>
    <scope>NUCLEOTIDE SEQUENCE [LARGE SCALE GENOMIC DNA]</scope>
    <source>
        <strain evidence="1">DCEP-RM93F</strain>
    </source>
</reference>
<dbReference type="EMBL" id="KL367644">
    <property type="protein sequence ID" value="KFD60867.1"/>
    <property type="molecule type" value="Genomic_DNA"/>
</dbReference>
<gene>
    <name evidence="1" type="ORF">M514_26928</name>
</gene>
<name>A0A085MUH1_9BILA</name>
<dbReference type="Proteomes" id="UP000030758">
    <property type="component" value="Unassembled WGS sequence"/>
</dbReference>
<proteinExistence type="predicted"/>